<accession>A0A550CCW1</accession>
<evidence type="ECO:0000313" key="2">
    <source>
        <dbReference type="Proteomes" id="UP000320762"/>
    </source>
</evidence>
<protein>
    <submittedName>
        <fullName evidence="1">Uncharacterized protein</fullName>
    </submittedName>
</protein>
<gene>
    <name evidence="1" type="ORF">BD626DRAFT_52182</name>
</gene>
<name>A0A550CCW1_9AGAR</name>
<keyword evidence="2" id="KW-1185">Reference proteome</keyword>
<organism evidence="1 2">
    <name type="scientific">Schizophyllum amplum</name>
    <dbReference type="NCBI Taxonomy" id="97359"/>
    <lineage>
        <taxon>Eukaryota</taxon>
        <taxon>Fungi</taxon>
        <taxon>Dikarya</taxon>
        <taxon>Basidiomycota</taxon>
        <taxon>Agaricomycotina</taxon>
        <taxon>Agaricomycetes</taxon>
        <taxon>Agaricomycetidae</taxon>
        <taxon>Agaricales</taxon>
        <taxon>Schizophyllaceae</taxon>
        <taxon>Schizophyllum</taxon>
    </lineage>
</organism>
<dbReference type="AlphaFoldDB" id="A0A550CCW1"/>
<evidence type="ECO:0000313" key="1">
    <source>
        <dbReference type="EMBL" id="TRM62641.1"/>
    </source>
</evidence>
<dbReference type="OrthoDB" id="2897368at2759"/>
<dbReference type="Proteomes" id="UP000320762">
    <property type="component" value="Unassembled WGS sequence"/>
</dbReference>
<sequence length="198" mass="22023">MQDESDDPFSFALPPSYGEAAEAIMWYPASTAQHAITTASHLPALVRCHSRFTKSVNTPAGRLPSYKHALRARYRAHPYRRPCNAPQAFDSDDASDLETEYVSIMDIITSPQYLRSLGITFPTPLVFPTPPLPSGLVGNERAAVLAARIADIDAAMADVNVWQLTQLESRVVDFILFVRRRYTEQRELALAPRAHGLI</sequence>
<reference evidence="1 2" key="1">
    <citation type="journal article" date="2019" name="New Phytol.">
        <title>Comparative genomics reveals unique wood-decay strategies and fruiting body development in the Schizophyllaceae.</title>
        <authorList>
            <person name="Almasi E."/>
            <person name="Sahu N."/>
            <person name="Krizsan K."/>
            <person name="Balint B."/>
            <person name="Kovacs G.M."/>
            <person name="Kiss B."/>
            <person name="Cseklye J."/>
            <person name="Drula E."/>
            <person name="Henrissat B."/>
            <person name="Nagy I."/>
            <person name="Chovatia M."/>
            <person name="Adam C."/>
            <person name="LaButti K."/>
            <person name="Lipzen A."/>
            <person name="Riley R."/>
            <person name="Grigoriev I.V."/>
            <person name="Nagy L.G."/>
        </authorList>
    </citation>
    <scope>NUCLEOTIDE SEQUENCE [LARGE SCALE GENOMIC DNA]</scope>
    <source>
        <strain evidence="1 2">NL-1724</strain>
    </source>
</reference>
<comment type="caution">
    <text evidence="1">The sequence shown here is derived from an EMBL/GenBank/DDBJ whole genome shotgun (WGS) entry which is preliminary data.</text>
</comment>
<dbReference type="EMBL" id="VDMD01000012">
    <property type="protein sequence ID" value="TRM62641.1"/>
    <property type="molecule type" value="Genomic_DNA"/>
</dbReference>
<proteinExistence type="predicted"/>